<dbReference type="eggNOG" id="KOG2317">
    <property type="taxonomic scope" value="Eukaryota"/>
</dbReference>
<dbReference type="GO" id="GO:0017148">
    <property type="term" value="P:negative regulation of translation"/>
    <property type="evidence" value="ECO:0000318"/>
    <property type="project" value="GO_Central"/>
</dbReference>
<dbReference type="PANTHER" id="PTHR11803:SF39">
    <property type="entry name" value="2-IMINOBUTANOATE_2-IMINOPROPANOATE DEAMINASE"/>
    <property type="match status" value="1"/>
</dbReference>
<dbReference type="GO" id="GO:0005739">
    <property type="term" value="C:mitochondrion"/>
    <property type="evidence" value="ECO:0000318"/>
    <property type="project" value="GO_Central"/>
</dbReference>
<evidence type="ECO:0000313" key="2">
    <source>
        <dbReference type="EMBL" id="EAY07169.1"/>
    </source>
</evidence>
<dbReference type="EMBL" id="DS113406">
    <property type="protein sequence ID" value="EAY07169.1"/>
    <property type="molecule type" value="Genomic_DNA"/>
</dbReference>
<dbReference type="Proteomes" id="UP000001542">
    <property type="component" value="Unassembled WGS sequence"/>
</dbReference>
<dbReference type="GO" id="GO:0019239">
    <property type="term" value="F:deaminase activity"/>
    <property type="evidence" value="ECO:0000318"/>
    <property type="project" value="GO_Central"/>
</dbReference>
<dbReference type="SMR" id="A2EJJ9"/>
<dbReference type="CDD" id="cd00448">
    <property type="entry name" value="YjgF_YER057c_UK114_family"/>
    <property type="match status" value="1"/>
</dbReference>
<dbReference type="VEuPathDB" id="TrichDB:TVAGG3_0617460"/>
<dbReference type="STRING" id="5722.A2EJJ9"/>
<dbReference type="InParanoid" id="A2EJJ9"/>
<dbReference type="FunCoup" id="A2EJJ9">
    <property type="interactions" value="272"/>
</dbReference>
<reference evidence="2" key="1">
    <citation type="submission" date="2006-10" db="EMBL/GenBank/DDBJ databases">
        <authorList>
            <person name="Amadeo P."/>
            <person name="Zhao Q."/>
            <person name="Wortman J."/>
            <person name="Fraser-Liggett C."/>
            <person name="Carlton J."/>
        </authorList>
    </citation>
    <scope>NUCLEOTIDE SEQUENCE</scope>
    <source>
        <strain evidence="2">G3</strain>
    </source>
</reference>
<dbReference type="InterPro" id="IPR035959">
    <property type="entry name" value="RutC-like_sf"/>
</dbReference>
<dbReference type="Pfam" id="PF01042">
    <property type="entry name" value="Ribonuc_L-PSP"/>
    <property type="match status" value="1"/>
</dbReference>
<evidence type="ECO:0000256" key="1">
    <source>
        <dbReference type="ARBA" id="ARBA00010552"/>
    </source>
</evidence>
<evidence type="ECO:0000313" key="3">
    <source>
        <dbReference type="Proteomes" id="UP000001542"/>
    </source>
</evidence>
<comment type="similarity">
    <text evidence="1">Belongs to the RutC family.</text>
</comment>
<dbReference type="PANTHER" id="PTHR11803">
    <property type="entry name" value="2-IMINOBUTANOATE/2-IMINOPROPANOATE DEAMINASE RIDA"/>
    <property type="match status" value="1"/>
</dbReference>
<keyword evidence="3" id="KW-1185">Reference proteome</keyword>
<dbReference type="InterPro" id="IPR006175">
    <property type="entry name" value="YjgF/YER057c/UK114"/>
</dbReference>
<gene>
    <name evidence="2" type="ORF">TVAG_197820</name>
</gene>
<accession>A2EJJ9</accession>
<dbReference type="VEuPathDB" id="TrichDB:TVAG_197820"/>
<organism evidence="2 3">
    <name type="scientific">Trichomonas vaginalis (strain ATCC PRA-98 / G3)</name>
    <dbReference type="NCBI Taxonomy" id="412133"/>
    <lineage>
        <taxon>Eukaryota</taxon>
        <taxon>Metamonada</taxon>
        <taxon>Parabasalia</taxon>
        <taxon>Trichomonadida</taxon>
        <taxon>Trichomonadidae</taxon>
        <taxon>Trichomonas</taxon>
    </lineage>
</organism>
<dbReference type="RefSeq" id="XP_001319392.1">
    <property type="nucleotide sequence ID" value="XM_001319357.1"/>
</dbReference>
<protein>
    <submittedName>
        <fullName evidence="2">Endoribonuclease L-PSP family protein</fullName>
    </submittedName>
</protein>
<proteinExistence type="inferred from homology"/>
<dbReference type="AlphaFoldDB" id="A2EJJ9"/>
<dbReference type="GO" id="GO:0006402">
    <property type="term" value="P:mRNA catabolic process"/>
    <property type="evidence" value="ECO:0000318"/>
    <property type="project" value="GO_Central"/>
</dbReference>
<dbReference type="GO" id="GO:0005829">
    <property type="term" value="C:cytosol"/>
    <property type="evidence" value="ECO:0000318"/>
    <property type="project" value="GO_Central"/>
</dbReference>
<dbReference type="Gene3D" id="3.30.1330.40">
    <property type="entry name" value="RutC-like"/>
    <property type="match status" value="1"/>
</dbReference>
<reference evidence="2" key="2">
    <citation type="journal article" date="2007" name="Science">
        <title>Draft genome sequence of the sexually transmitted pathogen Trichomonas vaginalis.</title>
        <authorList>
            <person name="Carlton J.M."/>
            <person name="Hirt R.P."/>
            <person name="Silva J.C."/>
            <person name="Delcher A.L."/>
            <person name="Schatz M."/>
            <person name="Zhao Q."/>
            <person name="Wortman J.R."/>
            <person name="Bidwell S.L."/>
            <person name="Alsmark U.C.M."/>
            <person name="Besteiro S."/>
            <person name="Sicheritz-Ponten T."/>
            <person name="Noel C.J."/>
            <person name="Dacks J.B."/>
            <person name="Foster P.G."/>
            <person name="Simillion C."/>
            <person name="Van de Peer Y."/>
            <person name="Miranda-Saavedra D."/>
            <person name="Barton G.J."/>
            <person name="Westrop G.D."/>
            <person name="Mueller S."/>
            <person name="Dessi D."/>
            <person name="Fiori P.L."/>
            <person name="Ren Q."/>
            <person name="Paulsen I."/>
            <person name="Zhang H."/>
            <person name="Bastida-Corcuera F.D."/>
            <person name="Simoes-Barbosa A."/>
            <person name="Brown M.T."/>
            <person name="Hayes R.D."/>
            <person name="Mukherjee M."/>
            <person name="Okumura C.Y."/>
            <person name="Schneider R."/>
            <person name="Smith A.J."/>
            <person name="Vanacova S."/>
            <person name="Villalvazo M."/>
            <person name="Haas B.J."/>
            <person name="Pertea M."/>
            <person name="Feldblyum T.V."/>
            <person name="Utterback T.R."/>
            <person name="Shu C.L."/>
            <person name="Osoegawa K."/>
            <person name="de Jong P.J."/>
            <person name="Hrdy I."/>
            <person name="Horvathova L."/>
            <person name="Zubacova Z."/>
            <person name="Dolezal P."/>
            <person name="Malik S.B."/>
            <person name="Logsdon J.M. Jr."/>
            <person name="Henze K."/>
            <person name="Gupta A."/>
            <person name="Wang C.C."/>
            <person name="Dunne R.L."/>
            <person name="Upcroft J.A."/>
            <person name="Upcroft P."/>
            <person name="White O."/>
            <person name="Salzberg S.L."/>
            <person name="Tang P."/>
            <person name="Chiu C.-H."/>
            <person name="Lee Y.-S."/>
            <person name="Embley T.M."/>
            <person name="Coombs G.H."/>
            <person name="Mottram J.C."/>
            <person name="Tachezy J."/>
            <person name="Fraser-Liggett C.M."/>
            <person name="Johnson P.J."/>
        </authorList>
    </citation>
    <scope>NUCLEOTIDE SEQUENCE [LARGE SCALE GENOMIC DNA]</scope>
    <source>
        <strain evidence="2">G3</strain>
    </source>
</reference>
<dbReference type="KEGG" id="tva:4765055"/>
<dbReference type="SUPFAM" id="SSF55298">
    <property type="entry name" value="YjgF-like"/>
    <property type="match status" value="1"/>
</dbReference>
<dbReference type="FunFam" id="3.30.1330.40:FF:000001">
    <property type="entry name" value="L-PSP family endoribonuclease"/>
    <property type="match status" value="1"/>
</dbReference>
<name>A2EJJ9_TRIV3</name>
<sequence length="124" mass="13443">MSVVINLPDAPPPIGPYCLARLCGNTLYTSGNVAQSADGTVPKTIGEQTTLSLQNMEKVIKAAGMDKTNVVKCNCYLANMDDFAEMNKAYSAFFGDHKPCRCCVQAGKLCDPFLFEVECICYKA</sequence>
<dbReference type="OrthoDB" id="309640at2759"/>